<comment type="caution">
    <text evidence="1">The sequence shown here is derived from an EMBL/GenBank/DDBJ whole genome shotgun (WGS) entry which is preliminary data.</text>
</comment>
<evidence type="ECO:0000313" key="1">
    <source>
        <dbReference type="EMBL" id="CAH9092622.1"/>
    </source>
</evidence>
<reference evidence="1" key="1">
    <citation type="submission" date="2022-07" db="EMBL/GenBank/DDBJ databases">
        <authorList>
            <person name="Macas J."/>
            <person name="Novak P."/>
            <person name="Neumann P."/>
        </authorList>
    </citation>
    <scope>NUCLEOTIDE SEQUENCE</scope>
</reference>
<protein>
    <recommendedName>
        <fullName evidence="3">BED-type domain-containing protein</fullName>
    </recommendedName>
</protein>
<organism evidence="1 2">
    <name type="scientific">Cuscuta europaea</name>
    <name type="common">European dodder</name>
    <dbReference type="NCBI Taxonomy" id="41803"/>
    <lineage>
        <taxon>Eukaryota</taxon>
        <taxon>Viridiplantae</taxon>
        <taxon>Streptophyta</taxon>
        <taxon>Embryophyta</taxon>
        <taxon>Tracheophyta</taxon>
        <taxon>Spermatophyta</taxon>
        <taxon>Magnoliopsida</taxon>
        <taxon>eudicotyledons</taxon>
        <taxon>Gunneridae</taxon>
        <taxon>Pentapetalae</taxon>
        <taxon>asterids</taxon>
        <taxon>lamiids</taxon>
        <taxon>Solanales</taxon>
        <taxon>Convolvulaceae</taxon>
        <taxon>Cuscuteae</taxon>
        <taxon>Cuscuta</taxon>
        <taxon>Cuscuta subgen. Cuscuta</taxon>
    </lineage>
</organism>
<proteinExistence type="predicted"/>
<dbReference type="Proteomes" id="UP001152484">
    <property type="component" value="Unassembled WGS sequence"/>
</dbReference>
<dbReference type="EMBL" id="CAMAPE010000029">
    <property type="protein sequence ID" value="CAH9092622.1"/>
    <property type="molecule type" value="Genomic_DNA"/>
</dbReference>
<evidence type="ECO:0008006" key="3">
    <source>
        <dbReference type="Google" id="ProtNLM"/>
    </source>
</evidence>
<dbReference type="AlphaFoldDB" id="A0A9P0ZAP7"/>
<keyword evidence="2" id="KW-1185">Reference proteome</keyword>
<name>A0A9P0ZAP7_CUSEU</name>
<accession>A0A9P0ZAP7</accession>
<gene>
    <name evidence="1" type="ORF">CEURO_LOCUS12026</name>
</gene>
<sequence length="102" mass="11837">MLWITYVRHDCDGNGQEFLGDEEVNSIEVDSQNMSLDALRTESNSTKSKLYSDKEKAQSSTSAVSVYGPSKKRKKSIYWEHFEQVDNNGYHRCKYCIKKFVQ</sequence>
<evidence type="ECO:0000313" key="2">
    <source>
        <dbReference type="Proteomes" id="UP001152484"/>
    </source>
</evidence>